<gene>
    <name evidence="1" type="ORF">K466DRAFT_603503</name>
</gene>
<evidence type="ECO:0000313" key="1">
    <source>
        <dbReference type="EMBL" id="TFK82647.1"/>
    </source>
</evidence>
<protein>
    <submittedName>
        <fullName evidence="1">Uncharacterized protein</fullName>
    </submittedName>
</protein>
<reference evidence="1 2" key="1">
    <citation type="journal article" date="2019" name="Nat. Ecol. Evol.">
        <title>Megaphylogeny resolves global patterns of mushroom evolution.</title>
        <authorList>
            <person name="Varga T."/>
            <person name="Krizsan K."/>
            <person name="Foldi C."/>
            <person name="Dima B."/>
            <person name="Sanchez-Garcia M."/>
            <person name="Sanchez-Ramirez S."/>
            <person name="Szollosi G.J."/>
            <person name="Szarkandi J.G."/>
            <person name="Papp V."/>
            <person name="Albert L."/>
            <person name="Andreopoulos W."/>
            <person name="Angelini C."/>
            <person name="Antonin V."/>
            <person name="Barry K.W."/>
            <person name="Bougher N.L."/>
            <person name="Buchanan P."/>
            <person name="Buyck B."/>
            <person name="Bense V."/>
            <person name="Catcheside P."/>
            <person name="Chovatia M."/>
            <person name="Cooper J."/>
            <person name="Damon W."/>
            <person name="Desjardin D."/>
            <person name="Finy P."/>
            <person name="Geml J."/>
            <person name="Haridas S."/>
            <person name="Hughes K."/>
            <person name="Justo A."/>
            <person name="Karasinski D."/>
            <person name="Kautmanova I."/>
            <person name="Kiss B."/>
            <person name="Kocsube S."/>
            <person name="Kotiranta H."/>
            <person name="LaButti K.M."/>
            <person name="Lechner B.E."/>
            <person name="Liimatainen K."/>
            <person name="Lipzen A."/>
            <person name="Lukacs Z."/>
            <person name="Mihaltcheva S."/>
            <person name="Morgado L.N."/>
            <person name="Niskanen T."/>
            <person name="Noordeloos M.E."/>
            <person name="Ohm R.A."/>
            <person name="Ortiz-Santana B."/>
            <person name="Ovrebo C."/>
            <person name="Racz N."/>
            <person name="Riley R."/>
            <person name="Savchenko A."/>
            <person name="Shiryaev A."/>
            <person name="Soop K."/>
            <person name="Spirin V."/>
            <person name="Szebenyi C."/>
            <person name="Tomsovsky M."/>
            <person name="Tulloss R.E."/>
            <person name="Uehling J."/>
            <person name="Grigoriev I.V."/>
            <person name="Vagvolgyi C."/>
            <person name="Papp T."/>
            <person name="Martin F.M."/>
            <person name="Miettinen O."/>
            <person name="Hibbett D.S."/>
            <person name="Nagy L.G."/>
        </authorList>
    </citation>
    <scope>NUCLEOTIDE SEQUENCE [LARGE SCALE GENOMIC DNA]</scope>
    <source>
        <strain evidence="1 2">HHB13444</strain>
    </source>
</reference>
<sequence length="185" mass="20693">MDMSTTFAVVQLDPVRMVGHLDEIALQRARELQPGLYLVFIEGYMYLPIHILDTLNYVRFRLCSNGLTPTRSKRHPHWEVSDCALPIHPNTSDDQKVRPLSVDGAFPYPEGYVWADGVCGRVLLPSESTPAITMPPKETARMIVHFGQNASPPRGASEVTLFRRKKRYASSESFAASVATTSLFV</sequence>
<dbReference type="Proteomes" id="UP000308197">
    <property type="component" value="Unassembled WGS sequence"/>
</dbReference>
<evidence type="ECO:0000313" key="2">
    <source>
        <dbReference type="Proteomes" id="UP000308197"/>
    </source>
</evidence>
<dbReference type="AlphaFoldDB" id="A0A5C3P1D3"/>
<name>A0A5C3P1D3_9APHY</name>
<proteinExistence type="predicted"/>
<organism evidence="1 2">
    <name type="scientific">Polyporus arcularius HHB13444</name>
    <dbReference type="NCBI Taxonomy" id="1314778"/>
    <lineage>
        <taxon>Eukaryota</taxon>
        <taxon>Fungi</taxon>
        <taxon>Dikarya</taxon>
        <taxon>Basidiomycota</taxon>
        <taxon>Agaricomycotina</taxon>
        <taxon>Agaricomycetes</taxon>
        <taxon>Polyporales</taxon>
        <taxon>Polyporaceae</taxon>
        <taxon>Polyporus</taxon>
    </lineage>
</organism>
<keyword evidence="2" id="KW-1185">Reference proteome</keyword>
<accession>A0A5C3P1D3</accession>
<dbReference type="InParanoid" id="A0A5C3P1D3"/>
<dbReference type="EMBL" id="ML211463">
    <property type="protein sequence ID" value="TFK82647.1"/>
    <property type="molecule type" value="Genomic_DNA"/>
</dbReference>